<protein>
    <submittedName>
        <fullName evidence="2">Uncharacterized protein</fullName>
    </submittedName>
</protein>
<gene>
    <name evidence="2" type="ORF">EFW17_05575</name>
</gene>
<evidence type="ECO:0000256" key="1">
    <source>
        <dbReference type="SAM" id="MobiDB-lite"/>
    </source>
</evidence>
<evidence type="ECO:0000313" key="3">
    <source>
        <dbReference type="Proteomes" id="UP000269198"/>
    </source>
</evidence>
<name>A0A3N0EDX6_9ACTN</name>
<feature type="region of interest" description="Disordered" evidence="1">
    <location>
        <begin position="25"/>
        <end position="44"/>
    </location>
</feature>
<feature type="region of interest" description="Disordered" evidence="1">
    <location>
        <begin position="180"/>
        <end position="200"/>
    </location>
</feature>
<dbReference type="Proteomes" id="UP000269198">
    <property type="component" value="Unassembled WGS sequence"/>
</dbReference>
<dbReference type="AlphaFoldDB" id="A0A3N0EDX6"/>
<dbReference type="EMBL" id="RJMB01000004">
    <property type="protein sequence ID" value="RNL86011.1"/>
    <property type="molecule type" value="Genomic_DNA"/>
</dbReference>
<evidence type="ECO:0000313" key="2">
    <source>
        <dbReference type="EMBL" id="RNL86011.1"/>
    </source>
</evidence>
<organism evidence="2 3">
    <name type="scientific">Halostreptopolyspora alba</name>
    <dbReference type="NCBI Taxonomy" id="2487137"/>
    <lineage>
        <taxon>Bacteria</taxon>
        <taxon>Bacillati</taxon>
        <taxon>Actinomycetota</taxon>
        <taxon>Actinomycetes</taxon>
        <taxon>Streptosporangiales</taxon>
        <taxon>Nocardiopsidaceae</taxon>
        <taxon>Halostreptopolyspora</taxon>
    </lineage>
</organism>
<sequence length="214" mass="22802">MAEDEGSPDGRGELTEDLAKLILDGGPLGAENRKNAREAGGPRKTVQMSHVLELHVCMGLNACQGHDVTGECPLPGTGSCATVQHVCHGDNECRGQGGCGYLGREYEQTIPGEQACSQNGSCASPINESRVVSGGPFKGTGVWKLARKRFEQRMWQAGRPFHPSPGEGIPDDYVPLYESRDHLMHPAPEGAVPPQRDEDGLVEISGLPEYEGGG</sequence>
<accession>A0A3N0EDX6</accession>
<feature type="compositionally biased region" description="Basic and acidic residues" evidence="1">
    <location>
        <begin position="31"/>
        <end position="41"/>
    </location>
</feature>
<dbReference type="RefSeq" id="WP_123200205.1">
    <property type="nucleotide sequence ID" value="NZ_RJMB01000004.1"/>
</dbReference>
<comment type="caution">
    <text evidence="2">The sequence shown here is derived from an EMBL/GenBank/DDBJ whole genome shotgun (WGS) entry which is preliminary data.</text>
</comment>
<dbReference type="OrthoDB" id="7838644at2"/>
<keyword evidence="3" id="KW-1185">Reference proteome</keyword>
<proteinExistence type="predicted"/>
<reference evidence="2 3" key="1">
    <citation type="submission" date="2018-11" db="EMBL/GenBank/DDBJ databases">
        <title>The genome draft of YIM 96095.</title>
        <authorList>
            <person name="Tang S.-K."/>
            <person name="Chunyu W.-X."/>
            <person name="Feng Y.-Z."/>
        </authorList>
    </citation>
    <scope>NUCLEOTIDE SEQUENCE [LARGE SCALE GENOMIC DNA]</scope>
    <source>
        <strain evidence="2 3">YIM 96095</strain>
    </source>
</reference>